<evidence type="ECO:0000256" key="2">
    <source>
        <dbReference type="ARBA" id="ARBA00022857"/>
    </source>
</evidence>
<dbReference type="PANTHER" id="PTHR24320">
    <property type="entry name" value="RETINOL DEHYDROGENASE"/>
    <property type="match status" value="1"/>
</dbReference>
<dbReference type="PRINTS" id="PR00081">
    <property type="entry name" value="GDHRDH"/>
</dbReference>
<dbReference type="OrthoDB" id="4953475at2759"/>
<dbReference type="Gene3D" id="3.40.50.720">
    <property type="entry name" value="NAD(P)-binding Rossmann-like Domain"/>
    <property type="match status" value="1"/>
</dbReference>
<reference evidence="4 5" key="1">
    <citation type="journal article" date="2014" name="Proc. Natl. Acad. Sci. U.S.A.">
        <title>Trajectory and genomic determinants of fungal-pathogen speciation and host adaptation.</title>
        <authorList>
            <person name="Hu X."/>
            <person name="Xiao G."/>
            <person name="Zheng P."/>
            <person name="Shang Y."/>
            <person name="Su Y."/>
            <person name="Zhang X."/>
            <person name="Liu X."/>
            <person name="Zhan S."/>
            <person name="St Leger R.J."/>
            <person name="Wang C."/>
        </authorList>
    </citation>
    <scope>NUCLEOTIDE SEQUENCE [LARGE SCALE GENOMIC DNA]</scope>
    <source>
        <strain evidence="4 5">ARSEF 977</strain>
    </source>
</reference>
<dbReference type="InterPro" id="IPR002347">
    <property type="entry name" value="SDR_fam"/>
</dbReference>
<comment type="similarity">
    <text evidence="1">Belongs to the short-chain dehydrogenases/reductases (SDR) family.</text>
</comment>
<proteinExistence type="inferred from homology"/>
<dbReference type="PANTHER" id="PTHR24320:SF282">
    <property type="entry name" value="WW DOMAIN-CONTAINING OXIDOREDUCTASE"/>
    <property type="match status" value="1"/>
</dbReference>
<dbReference type="EMBL" id="AZNH01000050">
    <property type="protein sequence ID" value="KID83953.1"/>
    <property type="molecule type" value="Genomic_DNA"/>
</dbReference>
<dbReference type="InterPro" id="IPR036291">
    <property type="entry name" value="NAD(P)-bd_dom_sf"/>
</dbReference>
<gene>
    <name evidence="4" type="ORF">MGU_08825</name>
</gene>
<dbReference type="AlphaFoldDB" id="A0A0B4GMW4"/>
<keyword evidence="5" id="KW-1185">Reference proteome</keyword>
<dbReference type="HOGENOM" id="CLU_010194_44_2_1"/>
<evidence type="ECO:0000313" key="5">
    <source>
        <dbReference type="Proteomes" id="UP000031192"/>
    </source>
</evidence>
<dbReference type="SUPFAM" id="SSF51735">
    <property type="entry name" value="NAD(P)-binding Rossmann-fold domains"/>
    <property type="match status" value="1"/>
</dbReference>
<dbReference type="Pfam" id="PF00106">
    <property type="entry name" value="adh_short"/>
    <property type="match status" value="1"/>
</dbReference>
<keyword evidence="3" id="KW-0560">Oxidoreductase</keyword>
<evidence type="ECO:0000313" key="4">
    <source>
        <dbReference type="EMBL" id="KID83953.1"/>
    </source>
</evidence>
<dbReference type="Proteomes" id="UP000031192">
    <property type="component" value="Unassembled WGS sequence"/>
</dbReference>
<evidence type="ECO:0000256" key="3">
    <source>
        <dbReference type="ARBA" id="ARBA00023002"/>
    </source>
</evidence>
<dbReference type="GO" id="GO:0016491">
    <property type="term" value="F:oxidoreductase activity"/>
    <property type="evidence" value="ECO:0007669"/>
    <property type="project" value="UniProtKB-KW"/>
</dbReference>
<sequence length="350" mass="38997">MSSWDHRQHMPNLQGKIALVTGGNGGIGYQSVVFLAKAGAKVYFGARSTERAEAACNKMYRENPSVRPGQITWLHMDMADMKSIRVGCDKLRETESRLHILINNAAHEGTEPSKIVDPGVQVTMQTNHVGVFSLTQRLQPLLRAAAKEKDSDVRIVMVRIALFILRPPTQRHKLKADASNVPGIDFSNPHGGDLVYPSGQSLAKDDGFMACMKRYSVSKMALNLQASELQARYDKEGVPILVVSVCPGTVWTPGTRRAVPWSLYPIFWLKSYSEITGPKPVLFAAVSPEVREQERYFKGQFINRSHRVIRGHPATHSAVLAKELWLSTEELVSEFNQKYREGREGSDGVL</sequence>
<keyword evidence="2" id="KW-0521">NADP</keyword>
<name>A0A0B4GMW4_METGA</name>
<comment type="caution">
    <text evidence="4">The sequence shown here is derived from an EMBL/GenBank/DDBJ whole genome shotgun (WGS) entry which is preliminary data.</text>
</comment>
<organism evidence="4 5">
    <name type="scientific">Metarhizium guizhouense (strain ARSEF 977)</name>
    <dbReference type="NCBI Taxonomy" id="1276136"/>
    <lineage>
        <taxon>Eukaryota</taxon>
        <taxon>Fungi</taxon>
        <taxon>Dikarya</taxon>
        <taxon>Ascomycota</taxon>
        <taxon>Pezizomycotina</taxon>
        <taxon>Sordariomycetes</taxon>
        <taxon>Hypocreomycetidae</taxon>
        <taxon>Hypocreales</taxon>
        <taxon>Clavicipitaceae</taxon>
        <taxon>Metarhizium</taxon>
    </lineage>
</organism>
<accession>A0A0B4GMW4</accession>
<protein>
    <submittedName>
        <fullName evidence="4">Short-chain dehydrogenase</fullName>
    </submittedName>
</protein>
<evidence type="ECO:0000256" key="1">
    <source>
        <dbReference type="ARBA" id="ARBA00006484"/>
    </source>
</evidence>